<feature type="signal peptide" evidence="1">
    <location>
        <begin position="1"/>
        <end position="26"/>
    </location>
</feature>
<keyword evidence="1" id="KW-0732">Signal</keyword>
<evidence type="ECO:0000256" key="1">
    <source>
        <dbReference type="SAM" id="SignalP"/>
    </source>
</evidence>
<dbReference type="Pfam" id="PF00652">
    <property type="entry name" value="Ricin_B_lectin"/>
    <property type="match status" value="1"/>
</dbReference>
<dbReference type="Proteomes" id="UP000187486">
    <property type="component" value="Unassembled WGS sequence"/>
</dbReference>
<sequence>MMFSRVIAATATVVAALTCFTPGAIAAVPEESSLSGVVPATPTELGAFLGRTVESNTFVLRPMSNSNQCLDVYASGQGPWVQAWTCNGQANQQWYFVWYDNTHNWEVRSADTWCVDSRNGRGESLEHQPCTGVASQRFNVYPIDSALVFESATSPNQVWDVYDQGKGTMVQLWDYNRTPNQRWKNS</sequence>
<dbReference type="InterPro" id="IPR035992">
    <property type="entry name" value="Ricin_B-like_lectins"/>
</dbReference>
<feature type="domain" description="Ricin B lectin" evidence="2">
    <location>
        <begin position="57"/>
        <end position="186"/>
    </location>
</feature>
<keyword evidence="4" id="KW-1185">Reference proteome</keyword>
<organism evidence="3 4">
    <name type="scientific">Amycolatopsis coloradensis</name>
    <dbReference type="NCBI Taxonomy" id="76021"/>
    <lineage>
        <taxon>Bacteria</taxon>
        <taxon>Bacillati</taxon>
        <taxon>Actinomycetota</taxon>
        <taxon>Actinomycetes</taxon>
        <taxon>Pseudonocardiales</taxon>
        <taxon>Pseudonocardiaceae</taxon>
        <taxon>Amycolatopsis</taxon>
    </lineage>
</organism>
<dbReference type="AlphaFoldDB" id="A0A1R0KK38"/>
<dbReference type="CDD" id="cd00161">
    <property type="entry name" value="beta-trefoil_Ricin-like"/>
    <property type="match status" value="1"/>
</dbReference>
<dbReference type="EMBL" id="MQUQ01000017">
    <property type="protein sequence ID" value="OLZ46452.1"/>
    <property type="molecule type" value="Genomic_DNA"/>
</dbReference>
<dbReference type="InterPro" id="IPR000772">
    <property type="entry name" value="Ricin_B_lectin"/>
</dbReference>
<feature type="chain" id="PRO_5013023102" description="Ricin B lectin domain-containing protein" evidence="1">
    <location>
        <begin position="27"/>
        <end position="186"/>
    </location>
</feature>
<reference evidence="3 4" key="1">
    <citation type="submission" date="2016-01" db="EMBL/GenBank/DDBJ databases">
        <title>Amycolatopsis coloradensis genome sequencing and assembly.</title>
        <authorList>
            <person name="Mayilraj S."/>
        </authorList>
    </citation>
    <scope>NUCLEOTIDE SEQUENCE [LARGE SCALE GENOMIC DNA]</scope>
    <source>
        <strain evidence="3 4">DSM 44225</strain>
    </source>
</reference>
<dbReference type="SUPFAM" id="SSF50370">
    <property type="entry name" value="Ricin B-like lectins"/>
    <property type="match status" value="1"/>
</dbReference>
<proteinExistence type="predicted"/>
<evidence type="ECO:0000313" key="3">
    <source>
        <dbReference type="EMBL" id="OLZ46452.1"/>
    </source>
</evidence>
<evidence type="ECO:0000259" key="2">
    <source>
        <dbReference type="SMART" id="SM00458"/>
    </source>
</evidence>
<name>A0A1R0KK38_9PSEU</name>
<gene>
    <name evidence="3" type="ORF">BS329_29900</name>
</gene>
<evidence type="ECO:0000313" key="4">
    <source>
        <dbReference type="Proteomes" id="UP000187486"/>
    </source>
</evidence>
<dbReference type="PROSITE" id="PS50231">
    <property type="entry name" value="RICIN_B_LECTIN"/>
    <property type="match status" value="1"/>
</dbReference>
<protein>
    <recommendedName>
        <fullName evidence="2">Ricin B lectin domain-containing protein</fullName>
    </recommendedName>
</protein>
<dbReference type="SMART" id="SM00458">
    <property type="entry name" value="RICIN"/>
    <property type="match status" value="1"/>
</dbReference>
<comment type="caution">
    <text evidence="3">The sequence shown here is derived from an EMBL/GenBank/DDBJ whole genome shotgun (WGS) entry which is preliminary data.</text>
</comment>
<dbReference type="Gene3D" id="2.80.10.50">
    <property type="match status" value="2"/>
</dbReference>
<accession>A0A1R0KK38</accession>